<proteinExistence type="predicted"/>
<feature type="transmembrane region" description="Helical" evidence="1">
    <location>
        <begin position="12"/>
        <end position="37"/>
    </location>
</feature>
<reference evidence="2 3" key="1">
    <citation type="submission" date="2024-01" db="EMBL/GenBank/DDBJ databases">
        <title>Complete genome of Cladobotryum mycophilum ATHUM6906.</title>
        <authorList>
            <person name="Christinaki A.C."/>
            <person name="Myridakis A.I."/>
            <person name="Kouvelis V.N."/>
        </authorList>
    </citation>
    <scope>NUCLEOTIDE SEQUENCE [LARGE SCALE GENOMIC DNA]</scope>
    <source>
        <strain evidence="2 3">ATHUM6906</strain>
    </source>
</reference>
<keyword evidence="3" id="KW-1185">Reference proteome</keyword>
<feature type="transmembrane region" description="Helical" evidence="1">
    <location>
        <begin position="43"/>
        <end position="67"/>
    </location>
</feature>
<feature type="transmembrane region" description="Helical" evidence="1">
    <location>
        <begin position="119"/>
        <end position="143"/>
    </location>
</feature>
<evidence type="ECO:0000313" key="2">
    <source>
        <dbReference type="EMBL" id="KAK5988424.1"/>
    </source>
</evidence>
<evidence type="ECO:0000313" key="3">
    <source>
        <dbReference type="Proteomes" id="UP001338125"/>
    </source>
</evidence>
<comment type="caution">
    <text evidence="2">The sequence shown here is derived from an EMBL/GenBank/DDBJ whole genome shotgun (WGS) entry which is preliminary data.</text>
</comment>
<name>A0ABR0S8D5_9HYPO</name>
<gene>
    <name evidence="2" type="ORF">PT974_12579</name>
</gene>
<sequence length="171" mass="19318">MVNILPWMITYYVCLFCHIVLVFACLYGFIAGAVGFSGQNHVIFFWASLGITWLHIGLRYSALNAILKLEKPCPNSTIDEQRFKQKHTLFLALVLDAAYVVVEISFARIAGPRIVFSSLYFPVFIFATLALISTIATTVVDLLKLRSLHQQSIDVEDVLNSLEPYQDEPEE</sequence>
<keyword evidence="1" id="KW-0812">Transmembrane</keyword>
<accession>A0ABR0S8D5</accession>
<keyword evidence="1" id="KW-0472">Membrane</keyword>
<dbReference type="Proteomes" id="UP001338125">
    <property type="component" value="Unassembled WGS sequence"/>
</dbReference>
<keyword evidence="1" id="KW-1133">Transmembrane helix</keyword>
<evidence type="ECO:0000256" key="1">
    <source>
        <dbReference type="SAM" id="Phobius"/>
    </source>
</evidence>
<dbReference type="EMBL" id="JAVFKD010000016">
    <property type="protein sequence ID" value="KAK5988424.1"/>
    <property type="molecule type" value="Genomic_DNA"/>
</dbReference>
<organism evidence="2 3">
    <name type="scientific">Cladobotryum mycophilum</name>
    <dbReference type="NCBI Taxonomy" id="491253"/>
    <lineage>
        <taxon>Eukaryota</taxon>
        <taxon>Fungi</taxon>
        <taxon>Dikarya</taxon>
        <taxon>Ascomycota</taxon>
        <taxon>Pezizomycotina</taxon>
        <taxon>Sordariomycetes</taxon>
        <taxon>Hypocreomycetidae</taxon>
        <taxon>Hypocreales</taxon>
        <taxon>Hypocreaceae</taxon>
        <taxon>Cladobotryum</taxon>
    </lineage>
</organism>
<protein>
    <submittedName>
        <fullName evidence="2">Uncharacterized protein</fullName>
    </submittedName>
</protein>
<feature type="transmembrane region" description="Helical" evidence="1">
    <location>
        <begin position="88"/>
        <end position="107"/>
    </location>
</feature>